<dbReference type="GO" id="GO:0006955">
    <property type="term" value="P:immune response"/>
    <property type="evidence" value="ECO:0007669"/>
    <property type="project" value="InterPro"/>
</dbReference>
<evidence type="ECO:0000256" key="11">
    <source>
        <dbReference type="SAM" id="Phobius"/>
    </source>
</evidence>
<evidence type="ECO:0000256" key="10">
    <source>
        <dbReference type="ARBA" id="ARBA00023180"/>
    </source>
</evidence>
<evidence type="ECO:0000259" key="13">
    <source>
        <dbReference type="PROSITE" id="PS50104"/>
    </source>
</evidence>
<proteinExistence type="inferred from homology"/>
<dbReference type="GO" id="GO:0004888">
    <property type="term" value="F:transmembrane signaling receptor activity"/>
    <property type="evidence" value="ECO:0007669"/>
    <property type="project" value="InterPro"/>
</dbReference>
<dbReference type="GO" id="GO:0005886">
    <property type="term" value="C:plasma membrane"/>
    <property type="evidence" value="ECO:0007669"/>
    <property type="project" value="TreeGrafter"/>
</dbReference>
<keyword evidence="8 11" id="KW-0472">Membrane</keyword>
<dbReference type="PANTHER" id="PTHR24365">
    <property type="entry name" value="TOLL-LIKE RECEPTOR"/>
    <property type="match status" value="1"/>
</dbReference>
<evidence type="ECO:0000256" key="4">
    <source>
        <dbReference type="ARBA" id="ARBA00022692"/>
    </source>
</evidence>
<dbReference type="SUPFAM" id="SSF52200">
    <property type="entry name" value="Toll/Interleukin receptor TIR domain"/>
    <property type="match status" value="1"/>
</dbReference>
<sequence length="837" mass="97582">MLAFAYFITAFLFAYVSCHTCLIQDNRGDCASRGFETVPQDLPRNLTSLDLKRNLIGTISHGDFQFYGRLVILILDKNKISVLQANAFRGLKHLKHLSMAENRLDLNTSYVSEIFGPLKSLDRLYISRNMQVGTDLPVYYPFFGYFRKLTILEMDLARKPIWNKCGFSKLKQLRTLSFNFCFLDKMTNRTFAAMPPSIENVYFAGCKVRELAELNFLKPFHSLKILRLFKICMDIASALKIVYPFKKMQELNFTEVNPGYCDGLIRAPYAVIITADMTKYLRNICLRKLILIRNGIVDFKPNSLLSYTYPECFVTIIFSGDRFSITNGFKTVELTKLILQLSNLVTFNYSGILSISTDEMNSGLTVDTEYPENLDHLIAINRKLDVQITFPFPRSLKILVLSKFDGVQHVQGTTPHTIYFSNINYLRVLDLSYFKMKYFPNIVFNGTNFLEYVDLSGIDSTLYSGRNNIPLFKESKTLILKHARLDLTLSRGRKIFSLVPTVKRLDISYNHLWFLPNDAFNSNKNLRHLDMGFNLFSEVPIAVHTLKNLEILNLEHNNLQTINETFQQLFDLRNERIQASFQLKLSGNVFRCNCENSDFVLWISKTRIKLDKPARNYTCQLENGTYTNTQKAAENFHEFYGNCENEMWLRVGICLLVIFITFTTPIAVIVNFRWRIAYWVYRVFKRVVENDLRSKFKYDIYLSYSDDCFDWVKDVLIPKIENTWKMKMCIEDRDILAGIIRSDAISQSIHESKNILFIISKSFSEKTWGKFEIERAKYEKYTGHLQRIIVITRNVQVENFPMELDCILDDVFLVDWSDQEIENGWDKLRMALFSDFN</sequence>
<dbReference type="PROSITE" id="PS51450">
    <property type="entry name" value="LRR"/>
    <property type="match status" value="1"/>
</dbReference>
<dbReference type="GO" id="GO:0002224">
    <property type="term" value="P:toll-like receptor signaling pathway"/>
    <property type="evidence" value="ECO:0007669"/>
    <property type="project" value="InterPro"/>
</dbReference>
<dbReference type="SUPFAM" id="SSF52058">
    <property type="entry name" value="L domain-like"/>
    <property type="match status" value="1"/>
</dbReference>
<keyword evidence="9" id="KW-0675">Receptor</keyword>
<feature type="transmembrane region" description="Helical" evidence="11">
    <location>
        <begin position="647"/>
        <end position="672"/>
    </location>
</feature>
<comment type="similarity">
    <text evidence="2">Belongs to the Toll-like receptor family.</text>
</comment>
<evidence type="ECO:0000256" key="2">
    <source>
        <dbReference type="ARBA" id="ARBA00009634"/>
    </source>
</evidence>
<name>A0A6J8B1E2_MYTCO</name>
<dbReference type="InterPro" id="IPR001611">
    <property type="entry name" value="Leu-rich_rpt"/>
</dbReference>
<keyword evidence="6" id="KW-0677">Repeat</keyword>
<organism evidence="14 15">
    <name type="scientific">Mytilus coruscus</name>
    <name type="common">Sea mussel</name>
    <dbReference type="NCBI Taxonomy" id="42192"/>
    <lineage>
        <taxon>Eukaryota</taxon>
        <taxon>Metazoa</taxon>
        <taxon>Spiralia</taxon>
        <taxon>Lophotrochozoa</taxon>
        <taxon>Mollusca</taxon>
        <taxon>Bivalvia</taxon>
        <taxon>Autobranchia</taxon>
        <taxon>Pteriomorphia</taxon>
        <taxon>Mytilida</taxon>
        <taxon>Mytiloidea</taxon>
        <taxon>Mytilidae</taxon>
        <taxon>Mytilinae</taxon>
        <taxon>Mytilus</taxon>
    </lineage>
</organism>
<evidence type="ECO:0000256" key="5">
    <source>
        <dbReference type="ARBA" id="ARBA00022729"/>
    </source>
</evidence>
<dbReference type="Gene3D" id="3.40.50.10140">
    <property type="entry name" value="Toll/interleukin-1 receptor homology (TIR) domain"/>
    <property type="match status" value="1"/>
</dbReference>
<feature type="chain" id="PRO_5026980762" description="TIR domain-containing protein" evidence="12">
    <location>
        <begin position="19"/>
        <end position="837"/>
    </location>
</feature>
<reference evidence="14 15" key="1">
    <citation type="submission" date="2020-06" db="EMBL/GenBank/DDBJ databases">
        <authorList>
            <person name="Li R."/>
            <person name="Bekaert M."/>
        </authorList>
    </citation>
    <scope>NUCLEOTIDE SEQUENCE [LARGE SCALE GENOMIC DNA]</scope>
    <source>
        <strain evidence="15">wild</strain>
    </source>
</reference>
<dbReference type="SMART" id="SM00255">
    <property type="entry name" value="TIR"/>
    <property type="match status" value="1"/>
</dbReference>
<dbReference type="Gene3D" id="3.80.10.10">
    <property type="entry name" value="Ribonuclease Inhibitor"/>
    <property type="match status" value="3"/>
</dbReference>
<dbReference type="PROSITE" id="PS50104">
    <property type="entry name" value="TIR"/>
    <property type="match status" value="1"/>
</dbReference>
<evidence type="ECO:0000256" key="9">
    <source>
        <dbReference type="ARBA" id="ARBA00023170"/>
    </source>
</evidence>
<feature type="signal peptide" evidence="12">
    <location>
        <begin position="1"/>
        <end position="18"/>
    </location>
</feature>
<dbReference type="InterPro" id="IPR003591">
    <property type="entry name" value="Leu-rich_rpt_typical-subtyp"/>
</dbReference>
<keyword evidence="4 11" id="KW-0812">Transmembrane</keyword>
<evidence type="ECO:0000313" key="14">
    <source>
        <dbReference type="EMBL" id="CAC5377199.1"/>
    </source>
</evidence>
<feature type="domain" description="TIR" evidence="13">
    <location>
        <begin position="696"/>
        <end position="832"/>
    </location>
</feature>
<evidence type="ECO:0000313" key="15">
    <source>
        <dbReference type="Proteomes" id="UP000507470"/>
    </source>
</evidence>
<keyword evidence="10" id="KW-0325">Glycoprotein</keyword>
<keyword evidence="5 12" id="KW-0732">Signal</keyword>
<dbReference type="PIRSF" id="PIRSF037595">
    <property type="entry name" value="Toll-like_receptor"/>
    <property type="match status" value="1"/>
</dbReference>
<dbReference type="EMBL" id="CACVKT020002275">
    <property type="protein sequence ID" value="CAC5377199.1"/>
    <property type="molecule type" value="Genomic_DNA"/>
</dbReference>
<evidence type="ECO:0000256" key="3">
    <source>
        <dbReference type="ARBA" id="ARBA00022614"/>
    </source>
</evidence>
<keyword evidence="3" id="KW-0433">Leucine-rich repeat</keyword>
<dbReference type="Pfam" id="PF01582">
    <property type="entry name" value="TIR"/>
    <property type="match status" value="1"/>
</dbReference>
<accession>A0A6J8B1E2</accession>
<gene>
    <name evidence="14" type="ORF">MCOR_13551</name>
</gene>
<dbReference type="Pfam" id="PF13855">
    <property type="entry name" value="LRR_8"/>
    <property type="match status" value="2"/>
</dbReference>
<protein>
    <recommendedName>
        <fullName evidence="13">TIR domain-containing protein</fullName>
    </recommendedName>
</protein>
<evidence type="ECO:0000256" key="12">
    <source>
        <dbReference type="SAM" id="SignalP"/>
    </source>
</evidence>
<dbReference type="InterPro" id="IPR000157">
    <property type="entry name" value="TIR_dom"/>
</dbReference>
<evidence type="ECO:0000256" key="8">
    <source>
        <dbReference type="ARBA" id="ARBA00023136"/>
    </source>
</evidence>
<evidence type="ECO:0000256" key="1">
    <source>
        <dbReference type="ARBA" id="ARBA00004479"/>
    </source>
</evidence>
<evidence type="ECO:0000256" key="7">
    <source>
        <dbReference type="ARBA" id="ARBA00022989"/>
    </source>
</evidence>
<dbReference type="InterPro" id="IPR035897">
    <property type="entry name" value="Toll_tir_struct_dom_sf"/>
</dbReference>
<dbReference type="InterPro" id="IPR017241">
    <property type="entry name" value="Toll-like_receptor"/>
</dbReference>
<dbReference type="InterPro" id="IPR032675">
    <property type="entry name" value="LRR_dom_sf"/>
</dbReference>
<keyword evidence="15" id="KW-1185">Reference proteome</keyword>
<dbReference type="Proteomes" id="UP000507470">
    <property type="component" value="Unassembled WGS sequence"/>
</dbReference>
<comment type="subcellular location">
    <subcellularLocation>
        <location evidence="1">Membrane</location>
        <topology evidence="1">Single-pass type I membrane protein</topology>
    </subcellularLocation>
</comment>
<dbReference type="OrthoDB" id="6105302at2759"/>
<dbReference type="SMART" id="SM00369">
    <property type="entry name" value="LRR_TYP"/>
    <property type="match status" value="6"/>
</dbReference>
<dbReference type="AlphaFoldDB" id="A0A6J8B1E2"/>
<evidence type="ECO:0000256" key="6">
    <source>
        <dbReference type="ARBA" id="ARBA00022737"/>
    </source>
</evidence>
<keyword evidence="7 11" id="KW-1133">Transmembrane helix</keyword>
<dbReference type="PANTHER" id="PTHR24365:SF541">
    <property type="entry name" value="PROTEIN TOLL-RELATED"/>
    <property type="match status" value="1"/>
</dbReference>